<dbReference type="Gene3D" id="3.30.450.20">
    <property type="entry name" value="PAS domain"/>
    <property type="match status" value="1"/>
</dbReference>
<dbReference type="InterPro" id="IPR003661">
    <property type="entry name" value="HisK_dim/P_dom"/>
</dbReference>
<evidence type="ECO:0000256" key="1">
    <source>
        <dbReference type="ARBA" id="ARBA00000085"/>
    </source>
</evidence>
<dbReference type="Pfam" id="PF02518">
    <property type="entry name" value="HATPase_c"/>
    <property type="match status" value="1"/>
</dbReference>
<dbReference type="InterPro" id="IPR035965">
    <property type="entry name" value="PAS-like_dom_sf"/>
</dbReference>
<dbReference type="Gene3D" id="1.10.287.130">
    <property type="match status" value="1"/>
</dbReference>
<feature type="coiled-coil region" evidence="7">
    <location>
        <begin position="200"/>
        <end position="234"/>
    </location>
</feature>
<dbReference type="PROSITE" id="PS50113">
    <property type="entry name" value="PAC"/>
    <property type="match status" value="1"/>
</dbReference>
<dbReference type="InterPro" id="IPR050351">
    <property type="entry name" value="BphY/WalK/GraS-like"/>
</dbReference>
<keyword evidence="8" id="KW-1133">Transmembrane helix</keyword>
<dbReference type="CDD" id="cd00082">
    <property type="entry name" value="HisKA"/>
    <property type="match status" value="1"/>
</dbReference>
<dbReference type="Proteomes" id="UP000662783">
    <property type="component" value="Chromosome"/>
</dbReference>
<dbReference type="Pfam" id="PF25487">
    <property type="entry name" value="ETR1_N"/>
    <property type="match status" value="1"/>
</dbReference>
<dbReference type="InterPro" id="IPR001610">
    <property type="entry name" value="PAC"/>
</dbReference>
<organism evidence="12 13">
    <name type="scientific">Fulvivirga lutea</name>
    <dbReference type="NCBI Taxonomy" id="2810512"/>
    <lineage>
        <taxon>Bacteria</taxon>
        <taxon>Pseudomonadati</taxon>
        <taxon>Bacteroidota</taxon>
        <taxon>Cytophagia</taxon>
        <taxon>Cytophagales</taxon>
        <taxon>Fulvivirgaceae</taxon>
        <taxon>Fulvivirga</taxon>
    </lineage>
</organism>
<dbReference type="AlphaFoldDB" id="A0A974WI33"/>
<feature type="domain" description="PAC" evidence="11">
    <location>
        <begin position="305"/>
        <end position="357"/>
    </location>
</feature>
<dbReference type="InterPro" id="IPR036890">
    <property type="entry name" value="HATPase_C_sf"/>
</dbReference>
<keyword evidence="3" id="KW-0597">Phosphoprotein</keyword>
<dbReference type="GO" id="GO:0000155">
    <property type="term" value="F:phosphorelay sensor kinase activity"/>
    <property type="evidence" value="ECO:0007669"/>
    <property type="project" value="InterPro"/>
</dbReference>
<name>A0A974WI33_9BACT</name>
<evidence type="ECO:0000256" key="3">
    <source>
        <dbReference type="ARBA" id="ARBA00022553"/>
    </source>
</evidence>
<dbReference type="SMART" id="SM00387">
    <property type="entry name" value="HATPase_c"/>
    <property type="match status" value="1"/>
</dbReference>
<dbReference type="CDD" id="cd00130">
    <property type="entry name" value="PAS"/>
    <property type="match status" value="1"/>
</dbReference>
<dbReference type="RefSeq" id="WP_205723335.1">
    <property type="nucleotide sequence ID" value="NZ_CP070608.1"/>
</dbReference>
<dbReference type="PROSITE" id="PS50112">
    <property type="entry name" value="PAS"/>
    <property type="match status" value="1"/>
</dbReference>
<dbReference type="Pfam" id="PF00512">
    <property type="entry name" value="HisKA"/>
    <property type="match status" value="1"/>
</dbReference>
<dbReference type="FunFam" id="3.30.565.10:FF:000006">
    <property type="entry name" value="Sensor histidine kinase WalK"/>
    <property type="match status" value="1"/>
</dbReference>
<evidence type="ECO:0000256" key="6">
    <source>
        <dbReference type="ARBA" id="ARBA00023136"/>
    </source>
</evidence>
<evidence type="ECO:0000256" key="7">
    <source>
        <dbReference type="SAM" id="Coils"/>
    </source>
</evidence>
<feature type="transmembrane region" description="Helical" evidence="8">
    <location>
        <begin position="89"/>
        <end position="114"/>
    </location>
</feature>
<feature type="transmembrane region" description="Helical" evidence="8">
    <location>
        <begin position="126"/>
        <end position="150"/>
    </location>
</feature>
<dbReference type="GO" id="GO:0000156">
    <property type="term" value="F:phosphorelay response regulator activity"/>
    <property type="evidence" value="ECO:0007669"/>
    <property type="project" value="TreeGrafter"/>
</dbReference>
<dbReference type="GO" id="GO:0030295">
    <property type="term" value="F:protein kinase activator activity"/>
    <property type="evidence" value="ECO:0007669"/>
    <property type="project" value="TreeGrafter"/>
</dbReference>
<dbReference type="PANTHER" id="PTHR42878">
    <property type="entry name" value="TWO-COMPONENT HISTIDINE KINASE"/>
    <property type="match status" value="1"/>
</dbReference>
<dbReference type="KEGG" id="fuv:JR347_07005"/>
<dbReference type="PRINTS" id="PR00344">
    <property type="entry name" value="BCTRLSENSOR"/>
</dbReference>
<dbReference type="SUPFAM" id="SSF55785">
    <property type="entry name" value="PYP-like sensor domain (PAS domain)"/>
    <property type="match status" value="1"/>
</dbReference>
<gene>
    <name evidence="12" type="ORF">JR347_07005</name>
</gene>
<evidence type="ECO:0000256" key="8">
    <source>
        <dbReference type="SAM" id="Phobius"/>
    </source>
</evidence>
<evidence type="ECO:0000256" key="5">
    <source>
        <dbReference type="ARBA" id="ARBA00022777"/>
    </source>
</evidence>
<dbReference type="GO" id="GO:0016020">
    <property type="term" value="C:membrane"/>
    <property type="evidence" value="ECO:0007669"/>
    <property type="project" value="UniProtKB-SubCell"/>
</dbReference>
<keyword evidence="4" id="KW-0808">Transferase</keyword>
<dbReference type="PROSITE" id="PS50109">
    <property type="entry name" value="HIS_KIN"/>
    <property type="match status" value="1"/>
</dbReference>
<feature type="domain" description="Histidine kinase" evidence="9">
    <location>
        <begin position="382"/>
        <end position="591"/>
    </location>
</feature>
<dbReference type="SMART" id="SM00086">
    <property type="entry name" value="PAC"/>
    <property type="match status" value="1"/>
</dbReference>
<keyword evidence="5" id="KW-0418">Kinase</keyword>
<evidence type="ECO:0000256" key="4">
    <source>
        <dbReference type="ARBA" id="ARBA00022679"/>
    </source>
</evidence>
<dbReference type="NCBIfam" id="TIGR00229">
    <property type="entry name" value="sensory_box"/>
    <property type="match status" value="1"/>
</dbReference>
<evidence type="ECO:0000256" key="2">
    <source>
        <dbReference type="ARBA" id="ARBA00012438"/>
    </source>
</evidence>
<dbReference type="InterPro" id="IPR003594">
    <property type="entry name" value="HATPase_dom"/>
</dbReference>
<reference evidence="12" key="1">
    <citation type="submission" date="2021-02" db="EMBL/GenBank/DDBJ databases">
        <title>Fulvivirga sp. S481 isolated from sea water.</title>
        <authorList>
            <person name="Bae S.S."/>
            <person name="Baek K."/>
        </authorList>
    </citation>
    <scope>NUCLEOTIDE SEQUENCE</scope>
    <source>
        <strain evidence="12">S481</strain>
    </source>
</reference>
<dbReference type="PANTHER" id="PTHR42878:SF15">
    <property type="entry name" value="BACTERIOPHYTOCHROME"/>
    <property type="match status" value="1"/>
</dbReference>
<dbReference type="InterPro" id="IPR058544">
    <property type="entry name" value="ETR1_N"/>
</dbReference>
<protein>
    <recommendedName>
        <fullName evidence="2">histidine kinase</fullName>
        <ecNumber evidence="2">2.7.13.3</ecNumber>
    </recommendedName>
</protein>
<dbReference type="EC" id="2.7.13.3" evidence="2"/>
<dbReference type="Gene3D" id="3.30.565.10">
    <property type="entry name" value="Histidine kinase-like ATPase, C-terminal domain"/>
    <property type="match status" value="1"/>
</dbReference>
<keyword evidence="6 8" id="KW-0472">Membrane</keyword>
<keyword evidence="8" id="KW-0812">Transmembrane</keyword>
<dbReference type="InterPro" id="IPR036097">
    <property type="entry name" value="HisK_dim/P_sf"/>
</dbReference>
<dbReference type="PROSITE" id="PS51257">
    <property type="entry name" value="PROKAR_LIPOPROTEIN"/>
    <property type="match status" value="1"/>
</dbReference>
<dbReference type="EMBL" id="CP070608">
    <property type="protein sequence ID" value="QSE98821.1"/>
    <property type="molecule type" value="Genomic_DNA"/>
</dbReference>
<dbReference type="SUPFAM" id="SSF47384">
    <property type="entry name" value="Homodimeric domain of signal transducing histidine kinase"/>
    <property type="match status" value="1"/>
</dbReference>
<dbReference type="InterPro" id="IPR005467">
    <property type="entry name" value="His_kinase_dom"/>
</dbReference>
<keyword evidence="13" id="KW-1185">Reference proteome</keyword>
<proteinExistence type="predicted"/>
<accession>A0A974WI33</accession>
<dbReference type="SMART" id="SM00091">
    <property type="entry name" value="PAS"/>
    <property type="match status" value="1"/>
</dbReference>
<dbReference type="GO" id="GO:0007234">
    <property type="term" value="P:osmosensory signaling via phosphorelay pathway"/>
    <property type="evidence" value="ECO:0007669"/>
    <property type="project" value="TreeGrafter"/>
</dbReference>
<dbReference type="InterPro" id="IPR004358">
    <property type="entry name" value="Sig_transdc_His_kin-like_C"/>
</dbReference>
<evidence type="ECO:0000259" key="11">
    <source>
        <dbReference type="PROSITE" id="PS50113"/>
    </source>
</evidence>
<feature type="domain" description="PAS" evidence="10">
    <location>
        <begin position="231"/>
        <end position="301"/>
    </location>
</feature>
<dbReference type="InterPro" id="IPR000014">
    <property type="entry name" value="PAS"/>
</dbReference>
<evidence type="ECO:0000259" key="9">
    <source>
        <dbReference type="PROSITE" id="PS50109"/>
    </source>
</evidence>
<evidence type="ECO:0000259" key="10">
    <source>
        <dbReference type="PROSITE" id="PS50112"/>
    </source>
</evidence>
<dbReference type="Pfam" id="PF13426">
    <property type="entry name" value="PAS_9"/>
    <property type="match status" value="1"/>
</dbReference>
<dbReference type="InterPro" id="IPR000700">
    <property type="entry name" value="PAS-assoc_C"/>
</dbReference>
<sequence length="592" mass="67731">MATKFFLYVVIITWLTSCQNISDNPITSCIASQKPGIHSPNCQLKLASFSNEVHKDASEPVATSLFYVFDTSQWPARWNCGVWSPAHGWLYIISDIITWLAYFSIPGVLGFYYIKKQREIPFKYVYLLFITFILACGLTHLIDAIIFWWPAYKLSAWLRFFTAIVSSISVVALVKIAPSVMEYKGPNAIKEIFSKKVTQLSMLNDQLQEEVKKRSEAEQRLQQLNDSLRISEEKFTSILEYSAIGMAIVSLEGDFLDVNNSLCNTLGYAQDELKSLNYLDITHKDDLAITREMISKMNNLEIKNYELEKRYYHKNGNLLWGQTNVTAAYDSNGQLQYFIKQIQDVTEKRRQEIEKQKINKQLEQKIISLKTINEELDSFTYSVSHDLRSPLRSINGFGQALKEDYSEKLDELGKSYLKRIIKAAIKMGGLIDDLLNLSRISRKPLKFEPVNLSEICQQIIDEKEGLDKYDFQIDKEMKAHGDLNLLTIAAENLINNAIKYSSKVAHPLIQIGVDQTDKVFYIKDNGVGFDTNHSDKLFGPFQRLHKQEEFEGVGIGLAIVKRIITKHGGSIWAESKVNNGATFYFKLDETAR</sequence>
<evidence type="ECO:0000313" key="12">
    <source>
        <dbReference type="EMBL" id="QSE98821.1"/>
    </source>
</evidence>
<keyword evidence="7" id="KW-0175">Coiled coil</keyword>
<comment type="catalytic activity">
    <reaction evidence="1">
        <text>ATP + protein L-histidine = ADP + protein N-phospho-L-histidine.</text>
        <dbReference type="EC" id="2.7.13.3"/>
    </reaction>
</comment>
<dbReference type="SMART" id="SM00388">
    <property type="entry name" value="HisKA"/>
    <property type="match status" value="1"/>
</dbReference>
<dbReference type="SUPFAM" id="SSF55874">
    <property type="entry name" value="ATPase domain of HSP90 chaperone/DNA topoisomerase II/histidine kinase"/>
    <property type="match status" value="1"/>
</dbReference>
<feature type="transmembrane region" description="Helical" evidence="8">
    <location>
        <begin position="156"/>
        <end position="174"/>
    </location>
</feature>
<evidence type="ECO:0000313" key="13">
    <source>
        <dbReference type="Proteomes" id="UP000662783"/>
    </source>
</evidence>